<keyword evidence="2" id="KW-1185">Reference proteome</keyword>
<sequence length="242" mass="28279">MLFECFYYPSLIDNKIIKSYKNLIEFKFGDKVPTKTLYYNYGESFIIHHGEEFFKVEDGVLTNSIDFKDISFPTNIVFNKGNQLKVSSPKELKSIRLVLKGEFELEKKLGNLFFLYNSIMPKIKHTQYDILSILTNSSRDFIFINDELDINTKQLIADLSFIKSQICNLLSENPDLEDSYLNYMNFGLEENIFNLSIYKYFIKTSNEYKGYSYQVSKSKKSCPKSKLYNMIKSCGLDCNELS</sequence>
<dbReference type="EMBL" id="BAAACP010000013">
    <property type="protein sequence ID" value="GAA0865255.1"/>
    <property type="molecule type" value="Genomic_DNA"/>
</dbReference>
<reference evidence="2" key="1">
    <citation type="journal article" date="2019" name="Int. J. Syst. Evol. Microbiol.">
        <title>The Global Catalogue of Microorganisms (GCM) 10K type strain sequencing project: providing services to taxonomists for standard genome sequencing and annotation.</title>
        <authorList>
            <consortium name="The Broad Institute Genomics Platform"/>
            <consortium name="The Broad Institute Genome Sequencing Center for Infectious Disease"/>
            <person name="Wu L."/>
            <person name="Ma J."/>
        </authorList>
    </citation>
    <scope>NUCLEOTIDE SEQUENCE [LARGE SCALE GENOMIC DNA]</scope>
    <source>
        <strain evidence="2">JCM 6486</strain>
    </source>
</reference>
<accession>A0ABP3XNK8</accession>
<evidence type="ECO:0008006" key="3">
    <source>
        <dbReference type="Google" id="ProtNLM"/>
    </source>
</evidence>
<gene>
    <name evidence="1" type="ORF">GCM10008917_21940</name>
</gene>
<comment type="caution">
    <text evidence="1">The sequence shown here is derived from an EMBL/GenBank/DDBJ whole genome shotgun (WGS) entry which is preliminary data.</text>
</comment>
<name>A0ABP3XNK8_9FIRM</name>
<proteinExistence type="predicted"/>
<dbReference type="Proteomes" id="UP001400965">
    <property type="component" value="Unassembled WGS sequence"/>
</dbReference>
<evidence type="ECO:0000313" key="1">
    <source>
        <dbReference type="EMBL" id="GAA0865255.1"/>
    </source>
</evidence>
<protein>
    <recommendedName>
        <fullName evidence="3">AraC family transcriptional regulator</fullName>
    </recommendedName>
</protein>
<evidence type="ECO:0000313" key="2">
    <source>
        <dbReference type="Proteomes" id="UP001400965"/>
    </source>
</evidence>
<organism evidence="1 2">
    <name type="scientific">Paraclostridium tenue</name>
    <dbReference type="NCBI Taxonomy" id="1737"/>
    <lineage>
        <taxon>Bacteria</taxon>
        <taxon>Bacillati</taxon>
        <taxon>Bacillota</taxon>
        <taxon>Clostridia</taxon>
        <taxon>Peptostreptococcales</taxon>
        <taxon>Peptostreptococcaceae</taxon>
        <taxon>Paraclostridium</taxon>
    </lineage>
</organism>
<dbReference type="RefSeq" id="WP_346045901.1">
    <property type="nucleotide sequence ID" value="NZ_BAAACP010000013.1"/>
</dbReference>